<name>A0A427Y7F9_9TREE</name>
<feature type="region of interest" description="Disordered" evidence="1">
    <location>
        <begin position="44"/>
        <end position="69"/>
    </location>
</feature>
<dbReference type="OrthoDB" id="10426922at2759"/>
<gene>
    <name evidence="2" type="ORF">EHS25_003484</name>
</gene>
<keyword evidence="3" id="KW-1185">Reference proteome</keyword>
<comment type="caution">
    <text evidence="2">The sequence shown here is derived from an EMBL/GenBank/DDBJ whole genome shotgun (WGS) entry which is preliminary data.</text>
</comment>
<protein>
    <submittedName>
        <fullName evidence="2">Uncharacterized protein</fullName>
    </submittedName>
</protein>
<organism evidence="2 3">
    <name type="scientific">Saitozyma podzolica</name>
    <dbReference type="NCBI Taxonomy" id="1890683"/>
    <lineage>
        <taxon>Eukaryota</taxon>
        <taxon>Fungi</taxon>
        <taxon>Dikarya</taxon>
        <taxon>Basidiomycota</taxon>
        <taxon>Agaricomycotina</taxon>
        <taxon>Tremellomycetes</taxon>
        <taxon>Tremellales</taxon>
        <taxon>Trimorphomycetaceae</taxon>
        <taxon>Saitozyma</taxon>
    </lineage>
</organism>
<evidence type="ECO:0000313" key="2">
    <source>
        <dbReference type="EMBL" id="RSH86996.1"/>
    </source>
</evidence>
<sequence length="85" mass="8864">MTIGGCALNSAFGIEIRGLTFSVDVDRGKGATFVGVRLDAMTGRDTRRSPVEDEGSADGLGESWRRTSEGATAKAYALASDNPPV</sequence>
<dbReference type="EMBL" id="RSCD01000018">
    <property type="protein sequence ID" value="RSH86996.1"/>
    <property type="molecule type" value="Genomic_DNA"/>
</dbReference>
<evidence type="ECO:0000313" key="3">
    <source>
        <dbReference type="Proteomes" id="UP000279259"/>
    </source>
</evidence>
<dbReference type="AlphaFoldDB" id="A0A427Y7F9"/>
<dbReference type="Proteomes" id="UP000279259">
    <property type="component" value="Unassembled WGS sequence"/>
</dbReference>
<accession>A0A427Y7F9</accession>
<reference evidence="2 3" key="1">
    <citation type="submission" date="2018-11" db="EMBL/GenBank/DDBJ databases">
        <title>Genome sequence of Saitozyma podzolica DSM 27192.</title>
        <authorList>
            <person name="Aliyu H."/>
            <person name="Gorte O."/>
            <person name="Ochsenreither K."/>
        </authorList>
    </citation>
    <scope>NUCLEOTIDE SEQUENCE [LARGE SCALE GENOMIC DNA]</scope>
    <source>
        <strain evidence="2 3">DSM 27192</strain>
    </source>
</reference>
<evidence type="ECO:0000256" key="1">
    <source>
        <dbReference type="SAM" id="MobiDB-lite"/>
    </source>
</evidence>
<proteinExistence type="predicted"/>